<accession>A0ABD0UL85</accession>
<feature type="region of interest" description="Disordered" evidence="1">
    <location>
        <begin position="91"/>
        <end position="115"/>
    </location>
</feature>
<dbReference type="PANTHER" id="PTHR37242">
    <property type="entry name" value="OS09G0569450 PROTEIN"/>
    <property type="match status" value="1"/>
</dbReference>
<keyword evidence="3" id="KW-1185">Reference proteome</keyword>
<evidence type="ECO:0000313" key="2">
    <source>
        <dbReference type="EMBL" id="KAL0913563.1"/>
    </source>
</evidence>
<organism evidence="2 3">
    <name type="scientific">Dendrobium thyrsiflorum</name>
    <name type="common">Pinecone-like raceme dendrobium</name>
    <name type="synonym">Orchid</name>
    <dbReference type="NCBI Taxonomy" id="117978"/>
    <lineage>
        <taxon>Eukaryota</taxon>
        <taxon>Viridiplantae</taxon>
        <taxon>Streptophyta</taxon>
        <taxon>Embryophyta</taxon>
        <taxon>Tracheophyta</taxon>
        <taxon>Spermatophyta</taxon>
        <taxon>Magnoliopsida</taxon>
        <taxon>Liliopsida</taxon>
        <taxon>Asparagales</taxon>
        <taxon>Orchidaceae</taxon>
        <taxon>Epidendroideae</taxon>
        <taxon>Malaxideae</taxon>
        <taxon>Dendrobiinae</taxon>
        <taxon>Dendrobium</taxon>
    </lineage>
</organism>
<feature type="compositionally biased region" description="Basic residues" evidence="1">
    <location>
        <begin position="103"/>
        <end position="115"/>
    </location>
</feature>
<dbReference type="AlphaFoldDB" id="A0ABD0UL85"/>
<protein>
    <submittedName>
        <fullName evidence="2">Uncharacterized protein</fullName>
    </submittedName>
</protein>
<proteinExistence type="predicted"/>
<dbReference type="PANTHER" id="PTHR37242:SF1">
    <property type="entry name" value="OS09G0569450 PROTEIN"/>
    <property type="match status" value="1"/>
</dbReference>
<evidence type="ECO:0000313" key="3">
    <source>
        <dbReference type="Proteomes" id="UP001552299"/>
    </source>
</evidence>
<feature type="compositionally biased region" description="Basic and acidic residues" evidence="1">
    <location>
        <begin position="91"/>
        <end position="102"/>
    </location>
</feature>
<gene>
    <name evidence="2" type="ORF">M5K25_017030</name>
</gene>
<name>A0ABD0UL85_DENTH</name>
<evidence type="ECO:0000256" key="1">
    <source>
        <dbReference type="SAM" id="MobiDB-lite"/>
    </source>
</evidence>
<sequence>MASQMHQSMFEKASKLGKLTMELKDHVPELTTASGEEAVANKEIVKFDPSRMIGIIKRKALIKELAAAYHAECIACGQELLQLQKKLEEQYAERRAPEETRKVLKRPKKRSKKEH</sequence>
<reference evidence="2 3" key="1">
    <citation type="journal article" date="2024" name="Plant Biotechnol. J.">
        <title>Dendrobium thyrsiflorum genome and its molecular insights into genes involved in important horticultural traits.</title>
        <authorList>
            <person name="Chen B."/>
            <person name="Wang J.Y."/>
            <person name="Zheng P.J."/>
            <person name="Li K.L."/>
            <person name="Liang Y.M."/>
            <person name="Chen X.F."/>
            <person name="Zhang C."/>
            <person name="Zhao X."/>
            <person name="He X."/>
            <person name="Zhang G.Q."/>
            <person name="Liu Z.J."/>
            <person name="Xu Q."/>
        </authorList>
    </citation>
    <scope>NUCLEOTIDE SEQUENCE [LARGE SCALE GENOMIC DNA]</scope>
    <source>
        <strain evidence="2">GZMU011</strain>
    </source>
</reference>
<dbReference type="EMBL" id="JANQDX010000013">
    <property type="protein sequence ID" value="KAL0913563.1"/>
    <property type="molecule type" value="Genomic_DNA"/>
</dbReference>
<comment type="caution">
    <text evidence="2">The sequence shown here is derived from an EMBL/GenBank/DDBJ whole genome shotgun (WGS) entry which is preliminary data.</text>
</comment>
<dbReference type="Proteomes" id="UP001552299">
    <property type="component" value="Unassembled WGS sequence"/>
</dbReference>